<organism evidence="3 4">
    <name type="scientific">Paracoccus aminophilus JCM 7686</name>
    <dbReference type="NCBI Taxonomy" id="1367847"/>
    <lineage>
        <taxon>Bacteria</taxon>
        <taxon>Pseudomonadati</taxon>
        <taxon>Pseudomonadota</taxon>
        <taxon>Alphaproteobacteria</taxon>
        <taxon>Rhodobacterales</taxon>
        <taxon>Paracoccaceae</taxon>
        <taxon>Paracoccus</taxon>
    </lineage>
</organism>
<feature type="domain" description="Predicted pPIWI-associating nuclease" evidence="1">
    <location>
        <begin position="20"/>
        <end position="155"/>
    </location>
</feature>
<dbReference type="HOGENOM" id="CLU_070781_1_0_5"/>
<dbReference type="AlphaFoldDB" id="S5YQ11"/>
<evidence type="ECO:0000313" key="4">
    <source>
        <dbReference type="Proteomes" id="UP000015480"/>
    </source>
</evidence>
<protein>
    <submittedName>
        <fullName evidence="3">Uncharacterized protein</fullName>
    </submittedName>
</protein>
<sequence>MEAKKSNWKPVNELREKLTEKFPRDSFLKALLEGAWRVARDKSNPIRGNLVASALREIFGHILHSLAPDADVRKCTWFEQAKDTKTVTRRQKAHFIVHAGLPPDFVEKDLNLVISDYVDPLLDAFDNLNKATHVRAGTILFKGKEVRQLLSDVIRGILNLLNATVDARSDLEERVEETMHHAVFENLISETIQELDELSTHTMVDGHFIDKVKVIKLDAEQVVYEVTGEVDVELQYGSNSDVRNDIGARIGDSYPYRATVFSRAAKPMEMHSEDIELKVDNRSFYE</sequence>
<dbReference type="EMBL" id="CP006650">
    <property type="protein sequence ID" value="AGT07386.1"/>
    <property type="molecule type" value="Genomic_DNA"/>
</dbReference>
<evidence type="ECO:0000259" key="2">
    <source>
        <dbReference type="Pfam" id="PF18166"/>
    </source>
</evidence>
<dbReference type="Proteomes" id="UP000015480">
    <property type="component" value="Chromosome"/>
</dbReference>
<dbReference type="InterPro" id="IPR040556">
    <property type="entry name" value="pP_pnuc_1"/>
</dbReference>
<evidence type="ECO:0000259" key="1">
    <source>
        <dbReference type="Pfam" id="PF18165"/>
    </source>
</evidence>
<dbReference type="STRING" id="1367847.JCM7686_0275"/>
<evidence type="ECO:0000313" key="3">
    <source>
        <dbReference type="EMBL" id="AGT07386.1"/>
    </source>
</evidence>
<proteinExistence type="predicted"/>
<reference evidence="3 4" key="1">
    <citation type="journal article" date="2014" name="BMC Genomics">
        <title>Architecture and functions of a multipartite genome of the methylotrophic bacterium Paracoccus aminophilus JCM 7686, containing primary and secondary chromids.</title>
        <authorList>
            <person name="Dziewit L."/>
            <person name="Czarnecki J."/>
            <person name="Wibberg D."/>
            <person name="Radlinska M."/>
            <person name="Mrozek P."/>
            <person name="Szymczak M."/>
            <person name="Schluter A."/>
            <person name="Puhler A."/>
            <person name="Bartosik D."/>
        </authorList>
    </citation>
    <scope>NUCLEOTIDE SEQUENCE [LARGE SCALE GENOMIC DNA]</scope>
    <source>
        <strain evidence="3">JCM 7686</strain>
    </source>
</reference>
<keyword evidence="4" id="KW-1185">Reference proteome</keyword>
<accession>S5YQ11</accession>
<dbReference type="Pfam" id="PF18166">
    <property type="entry name" value="pP_pnuc_2"/>
    <property type="match status" value="1"/>
</dbReference>
<feature type="domain" description="Predicted pPIWI-associating nuclease group 2" evidence="2">
    <location>
        <begin position="166"/>
        <end position="285"/>
    </location>
</feature>
<name>S5YQ11_PARAH</name>
<dbReference type="InterPro" id="IPR041584">
    <property type="entry name" value="Put_pPIWI_pnuc_2"/>
</dbReference>
<dbReference type="KEGG" id="pami:JCM7686_0275"/>
<dbReference type="Pfam" id="PF18165">
    <property type="entry name" value="pP_pnuc_1"/>
    <property type="match status" value="1"/>
</dbReference>
<gene>
    <name evidence="3" type="ORF">JCM7686_0275</name>
</gene>
<dbReference type="eggNOG" id="ENOG5032TRB">
    <property type="taxonomic scope" value="Bacteria"/>
</dbReference>